<keyword evidence="1" id="KW-0812">Transmembrane</keyword>
<reference evidence="2" key="1">
    <citation type="journal article" date="2014" name="Front. Microbiol.">
        <title>High frequency of phylogenetically diverse reductive dehalogenase-homologous genes in deep subseafloor sedimentary metagenomes.</title>
        <authorList>
            <person name="Kawai M."/>
            <person name="Futagami T."/>
            <person name="Toyoda A."/>
            <person name="Takaki Y."/>
            <person name="Nishi S."/>
            <person name="Hori S."/>
            <person name="Arai W."/>
            <person name="Tsubouchi T."/>
            <person name="Morono Y."/>
            <person name="Uchiyama I."/>
            <person name="Ito T."/>
            <person name="Fujiyama A."/>
            <person name="Inagaki F."/>
            <person name="Takami H."/>
        </authorList>
    </citation>
    <scope>NUCLEOTIDE SEQUENCE</scope>
    <source>
        <strain evidence="2">Expedition CK06-06</strain>
    </source>
</reference>
<feature type="transmembrane region" description="Helical" evidence="1">
    <location>
        <begin position="78"/>
        <end position="97"/>
    </location>
</feature>
<feature type="transmembrane region" description="Helical" evidence="1">
    <location>
        <begin position="138"/>
        <end position="169"/>
    </location>
</feature>
<organism evidence="2">
    <name type="scientific">marine sediment metagenome</name>
    <dbReference type="NCBI Taxonomy" id="412755"/>
    <lineage>
        <taxon>unclassified sequences</taxon>
        <taxon>metagenomes</taxon>
        <taxon>ecological metagenomes</taxon>
    </lineage>
</organism>
<keyword evidence="1" id="KW-1133">Transmembrane helix</keyword>
<evidence type="ECO:0000313" key="2">
    <source>
        <dbReference type="EMBL" id="GAI45973.1"/>
    </source>
</evidence>
<gene>
    <name evidence="2" type="ORF">S06H3_45344</name>
</gene>
<evidence type="ECO:0000256" key="1">
    <source>
        <dbReference type="SAM" id="Phobius"/>
    </source>
</evidence>
<protein>
    <recommendedName>
        <fullName evidence="3">DUF1700 domain-containing protein</fullName>
    </recommendedName>
</protein>
<dbReference type="AlphaFoldDB" id="X1NQX5"/>
<dbReference type="EMBL" id="BARV01028301">
    <property type="protein sequence ID" value="GAI45973.1"/>
    <property type="molecule type" value="Genomic_DNA"/>
</dbReference>
<keyword evidence="1" id="KW-0472">Membrane</keyword>
<sequence>MNKKEFLGRLSELIKDISEEEKEDILFDYEEHFRIGLEKGRKEEEIAASLGDPKVIAKQSRASCILKEAEKTTSVNNIMRAIFAAVGLGFFNLVIVLGPAIGLIGILVALFAVAFAITVSGAAVLFGTLMGPVFAWNMYIPFAAVVSIPLGIGLTALGLLTIIGAFYLAKFFYKLSISYLKMNLQIITNRRNRE</sequence>
<name>X1NQX5_9ZZZZ</name>
<feature type="transmembrane region" description="Helical" evidence="1">
    <location>
        <begin position="104"/>
        <end position="126"/>
    </location>
</feature>
<comment type="caution">
    <text evidence="2">The sequence shown here is derived from an EMBL/GenBank/DDBJ whole genome shotgun (WGS) entry which is preliminary data.</text>
</comment>
<evidence type="ECO:0008006" key="3">
    <source>
        <dbReference type="Google" id="ProtNLM"/>
    </source>
</evidence>
<dbReference type="Pfam" id="PF22564">
    <property type="entry name" value="HAAS"/>
    <property type="match status" value="1"/>
</dbReference>
<accession>X1NQX5</accession>
<proteinExistence type="predicted"/>